<dbReference type="PANTHER" id="PTHR11717:SF31">
    <property type="entry name" value="LOW MOLECULAR WEIGHT PROTEIN-TYROSINE-PHOSPHATASE ETP-RELATED"/>
    <property type="match status" value="1"/>
</dbReference>
<name>A0ABU9VUI1_9CLOT</name>
<dbReference type="SMART" id="SM00226">
    <property type="entry name" value="LMWPc"/>
    <property type="match status" value="1"/>
</dbReference>
<keyword evidence="3" id="KW-0904">Protein phosphatase</keyword>
<comment type="caution">
    <text evidence="5">The sequence shown here is derived from an EMBL/GenBank/DDBJ whole genome shotgun (WGS) entry which is preliminary data.</text>
</comment>
<dbReference type="InterPro" id="IPR017867">
    <property type="entry name" value="Tyr_phospatase_low_mol_wt"/>
</dbReference>
<dbReference type="PANTHER" id="PTHR11717">
    <property type="entry name" value="LOW MOLECULAR WEIGHT PROTEIN TYROSINE PHOSPHATASE"/>
    <property type="match status" value="1"/>
</dbReference>
<evidence type="ECO:0000259" key="4">
    <source>
        <dbReference type="SMART" id="SM00226"/>
    </source>
</evidence>
<keyword evidence="2" id="KW-0378">Hydrolase</keyword>
<dbReference type="InterPro" id="IPR036196">
    <property type="entry name" value="Ptyr_pPase_sf"/>
</dbReference>
<sequence>MKIILFVCTGNTCRSPMAAALLQGTLNRLGIGEDQINVLSAGIFASEGQPASPQAVEVMQEKDLPLENHRSRRVTPRLLESADLVFTMTAAHRQSVLMMDAAAAGRVFTLAEYVTGDPEAGEVPDPFGGSVKVYRQTADYLETLIHQLALQLKERVVEGR</sequence>
<organism evidence="5 6">
    <name type="scientific">Anoxynatronum sibiricum</name>
    <dbReference type="NCBI Taxonomy" id="210623"/>
    <lineage>
        <taxon>Bacteria</taxon>
        <taxon>Bacillati</taxon>
        <taxon>Bacillota</taxon>
        <taxon>Clostridia</taxon>
        <taxon>Eubacteriales</taxon>
        <taxon>Clostridiaceae</taxon>
        <taxon>Anoxynatronum</taxon>
    </lineage>
</organism>
<dbReference type="PRINTS" id="PR00719">
    <property type="entry name" value="LMWPTPASE"/>
</dbReference>
<keyword evidence="6" id="KW-1185">Reference proteome</keyword>
<proteinExistence type="inferred from homology"/>
<evidence type="ECO:0000256" key="3">
    <source>
        <dbReference type="ARBA" id="ARBA00022912"/>
    </source>
</evidence>
<dbReference type="SUPFAM" id="SSF52788">
    <property type="entry name" value="Phosphotyrosine protein phosphatases I"/>
    <property type="match status" value="1"/>
</dbReference>
<dbReference type="EMBL" id="JBCITM010000008">
    <property type="protein sequence ID" value="MEN1760658.1"/>
    <property type="molecule type" value="Genomic_DNA"/>
</dbReference>
<gene>
    <name evidence="5" type="ORF">AAIG11_09250</name>
</gene>
<dbReference type="Gene3D" id="3.40.50.2300">
    <property type="match status" value="1"/>
</dbReference>
<evidence type="ECO:0000313" key="6">
    <source>
        <dbReference type="Proteomes" id="UP001407405"/>
    </source>
</evidence>
<dbReference type="InterPro" id="IPR023485">
    <property type="entry name" value="Ptyr_pPase"/>
</dbReference>
<feature type="domain" description="Phosphotyrosine protein phosphatase I" evidence="4">
    <location>
        <begin position="2"/>
        <end position="151"/>
    </location>
</feature>
<evidence type="ECO:0000256" key="1">
    <source>
        <dbReference type="ARBA" id="ARBA00011063"/>
    </source>
</evidence>
<dbReference type="Proteomes" id="UP001407405">
    <property type="component" value="Unassembled WGS sequence"/>
</dbReference>
<dbReference type="RefSeq" id="WP_343185980.1">
    <property type="nucleotide sequence ID" value="NZ_JBCITM010000008.1"/>
</dbReference>
<reference evidence="5 6" key="1">
    <citation type="submission" date="2024-04" db="EMBL/GenBank/DDBJ databases">
        <title>Genome sequencing and metabolic network reconstruction of aminoacids and betaine degradation by Anoxynatronum sibiricum.</title>
        <authorList>
            <person name="Detkova E.N."/>
            <person name="Boltjanskaja Y.V."/>
            <person name="Mardanov A.V."/>
            <person name="Kevbrin V."/>
        </authorList>
    </citation>
    <scope>NUCLEOTIDE SEQUENCE [LARGE SCALE GENOMIC DNA]</scope>
    <source>
        <strain evidence="5 6">Z-7981</strain>
    </source>
</reference>
<dbReference type="InterPro" id="IPR050438">
    <property type="entry name" value="LMW_PTPase"/>
</dbReference>
<accession>A0ABU9VUI1</accession>
<comment type="similarity">
    <text evidence="1">Belongs to the low molecular weight phosphotyrosine protein phosphatase family.</text>
</comment>
<evidence type="ECO:0000256" key="2">
    <source>
        <dbReference type="ARBA" id="ARBA00022801"/>
    </source>
</evidence>
<dbReference type="CDD" id="cd16344">
    <property type="entry name" value="LMWPAP"/>
    <property type="match status" value="1"/>
</dbReference>
<dbReference type="Pfam" id="PF01451">
    <property type="entry name" value="LMWPc"/>
    <property type="match status" value="1"/>
</dbReference>
<evidence type="ECO:0000313" key="5">
    <source>
        <dbReference type="EMBL" id="MEN1760658.1"/>
    </source>
</evidence>
<protein>
    <submittedName>
        <fullName evidence="5">Low molecular weight protein arginine phosphatase</fullName>
    </submittedName>
</protein>